<proteinExistence type="predicted"/>
<name>A0A8I0LB58_9CORY</name>
<keyword evidence="2" id="KW-0255">Endonuclease</keyword>
<accession>A0A8I0LB58</accession>
<organism evidence="2 3">
    <name type="scientific">Corynebacterium gallinarum</name>
    <dbReference type="NCBI Taxonomy" id="2762214"/>
    <lineage>
        <taxon>Bacteria</taxon>
        <taxon>Bacillati</taxon>
        <taxon>Actinomycetota</taxon>
        <taxon>Actinomycetes</taxon>
        <taxon>Mycobacteriales</taxon>
        <taxon>Corynebacteriaceae</taxon>
        <taxon>Corynebacterium</taxon>
    </lineage>
</organism>
<dbReference type="EMBL" id="JACSPR010000006">
    <property type="protein sequence ID" value="MBD8030497.1"/>
    <property type="molecule type" value="Genomic_DNA"/>
</dbReference>
<comment type="caution">
    <text evidence="2">The sequence shown here is derived from an EMBL/GenBank/DDBJ whole genome shotgun (WGS) entry which is preliminary data.</text>
</comment>
<evidence type="ECO:0000313" key="2">
    <source>
        <dbReference type="EMBL" id="MBD8030497.1"/>
    </source>
</evidence>
<sequence length="220" mass="24045">MLTALVTVIIAVAYVINGAPGDDRPHTAEVAGYRTMLAGLDVKGRAPMTGYNRELFGPAWTDTVDVDLGHNGCDTRNDILNRDLTGVDTRPGTRDCLVEKGTLEDPFSGETIRFTRGQSTSSLVQIDHLVPLADAWQKGAQQWDEQTRRSFANDPDNLLAVKGSLNSQKGASDAATWLPPNRAFRCDYAKMIITVKDRYDVWVTQAESEALSTQLNTCAA</sequence>
<reference evidence="2 3" key="1">
    <citation type="submission" date="2020-08" db="EMBL/GenBank/DDBJ databases">
        <title>A Genomic Blueprint of the Chicken Gut Microbiome.</title>
        <authorList>
            <person name="Gilroy R."/>
            <person name="Ravi A."/>
            <person name="Getino M."/>
            <person name="Pursley I."/>
            <person name="Horton D.L."/>
            <person name="Alikhan N.-F."/>
            <person name="Baker D."/>
            <person name="Gharbi K."/>
            <person name="Hall N."/>
            <person name="Watson M."/>
            <person name="Adriaenssens E.M."/>
            <person name="Foster-Nyarko E."/>
            <person name="Jarju S."/>
            <person name="Secka A."/>
            <person name="Antonio M."/>
            <person name="Oren A."/>
            <person name="Chaudhuri R."/>
            <person name="La Ragione R.M."/>
            <person name="Hildebrand F."/>
            <person name="Pallen M.J."/>
        </authorList>
    </citation>
    <scope>NUCLEOTIDE SEQUENCE [LARGE SCALE GENOMIC DNA]</scope>
    <source>
        <strain evidence="2 3">Sa1YVA5</strain>
    </source>
</reference>
<evidence type="ECO:0000259" key="1">
    <source>
        <dbReference type="Pfam" id="PF07510"/>
    </source>
</evidence>
<dbReference type="Proteomes" id="UP000650224">
    <property type="component" value="Unassembled WGS sequence"/>
</dbReference>
<dbReference type="InterPro" id="IPR011089">
    <property type="entry name" value="GmrSD_C"/>
</dbReference>
<keyword evidence="2" id="KW-0378">Hydrolase</keyword>
<protein>
    <submittedName>
        <fullName evidence="2">HNH endonuclease</fullName>
    </submittedName>
</protein>
<dbReference type="PANTHER" id="PTHR24094">
    <property type="entry name" value="SECRETED PROTEIN"/>
    <property type="match status" value="1"/>
</dbReference>
<dbReference type="PANTHER" id="PTHR24094:SF15">
    <property type="entry name" value="AMP-DEPENDENT SYNTHETASE_LIGASE DOMAIN-CONTAINING PROTEIN-RELATED"/>
    <property type="match status" value="1"/>
</dbReference>
<keyword evidence="2" id="KW-0540">Nuclease</keyword>
<evidence type="ECO:0000313" key="3">
    <source>
        <dbReference type="Proteomes" id="UP000650224"/>
    </source>
</evidence>
<dbReference type="AlphaFoldDB" id="A0A8I0LB58"/>
<dbReference type="GO" id="GO:0004519">
    <property type="term" value="F:endonuclease activity"/>
    <property type="evidence" value="ECO:0007669"/>
    <property type="project" value="UniProtKB-KW"/>
</dbReference>
<feature type="domain" description="GmrSD restriction endonucleases C-terminal" evidence="1">
    <location>
        <begin position="74"/>
        <end position="212"/>
    </location>
</feature>
<dbReference type="Pfam" id="PF07510">
    <property type="entry name" value="GmrSD_C"/>
    <property type="match status" value="1"/>
</dbReference>
<keyword evidence="3" id="KW-1185">Reference proteome</keyword>
<gene>
    <name evidence="2" type="ORF">H9627_09230</name>
</gene>